<keyword evidence="2" id="KW-1185">Reference proteome</keyword>
<organism evidence="1 2">
    <name type="scientific">Aegilops tauschii subsp. strangulata</name>
    <name type="common">Goatgrass</name>
    <dbReference type="NCBI Taxonomy" id="200361"/>
    <lineage>
        <taxon>Eukaryota</taxon>
        <taxon>Viridiplantae</taxon>
        <taxon>Streptophyta</taxon>
        <taxon>Embryophyta</taxon>
        <taxon>Tracheophyta</taxon>
        <taxon>Spermatophyta</taxon>
        <taxon>Magnoliopsida</taxon>
        <taxon>Liliopsida</taxon>
        <taxon>Poales</taxon>
        <taxon>Poaceae</taxon>
        <taxon>BOP clade</taxon>
        <taxon>Pooideae</taxon>
        <taxon>Triticodae</taxon>
        <taxon>Triticeae</taxon>
        <taxon>Triticinae</taxon>
        <taxon>Aegilops</taxon>
    </lineage>
</organism>
<accession>A0A453EFR4</accession>
<evidence type="ECO:0000313" key="2">
    <source>
        <dbReference type="Proteomes" id="UP000015105"/>
    </source>
</evidence>
<dbReference type="AlphaFoldDB" id="A0A453EFR4"/>
<reference evidence="2" key="2">
    <citation type="journal article" date="2017" name="Nat. Plants">
        <title>The Aegilops tauschii genome reveals multiple impacts of transposons.</title>
        <authorList>
            <person name="Zhao G."/>
            <person name="Zou C."/>
            <person name="Li K."/>
            <person name="Wang K."/>
            <person name="Li T."/>
            <person name="Gao L."/>
            <person name="Zhang X."/>
            <person name="Wang H."/>
            <person name="Yang Z."/>
            <person name="Liu X."/>
            <person name="Jiang W."/>
            <person name="Mao L."/>
            <person name="Kong X."/>
            <person name="Jiao Y."/>
            <person name="Jia J."/>
        </authorList>
    </citation>
    <scope>NUCLEOTIDE SEQUENCE [LARGE SCALE GENOMIC DNA]</scope>
    <source>
        <strain evidence="2">cv. AL8/78</strain>
    </source>
</reference>
<dbReference type="Proteomes" id="UP000015105">
    <property type="component" value="Chromosome 3D"/>
</dbReference>
<reference evidence="1" key="3">
    <citation type="journal article" date="2017" name="Nature">
        <title>Genome sequence of the progenitor of the wheat D genome Aegilops tauschii.</title>
        <authorList>
            <person name="Luo M.C."/>
            <person name="Gu Y.Q."/>
            <person name="Puiu D."/>
            <person name="Wang H."/>
            <person name="Twardziok S.O."/>
            <person name="Deal K.R."/>
            <person name="Huo N."/>
            <person name="Zhu T."/>
            <person name="Wang L."/>
            <person name="Wang Y."/>
            <person name="McGuire P.E."/>
            <person name="Liu S."/>
            <person name="Long H."/>
            <person name="Ramasamy R.K."/>
            <person name="Rodriguez J.C."/>
            <person name="Van S.L."/>
            <person name="Yuan L."/>
            <person name="Wang Z."/>
            <person name="Xia Z."/>
            <person name="Xiao L."/>
            <person name="Anderson O.D."/>
            <person name="Ouyang S."/>
            <person name="Liang Y."/>
            <person name="Zimin A.V."/>
            <person name="Pertea G."/>
            <person name="Qi P."/>
            <person name="Bennetzen J.L."/>
            <person name="Dai X."/>
            <person name="Dawson M.W."/>
            <person name="Muller H.G."/>
            <person name="Kugler K."/>
            <person name="Rivarola-Duarte L."/>
            <person name="Spannagl M."/>
            <person name="Mayer K.F.X."/>
            <person name="Lu F.H."/>
            <person name="Bevan M.W."/>
            <person name="Leroy P."/>
            <person name="Li P."/>
            <person name="You F.M."/>
            <person name="Sun Q."/>
            <person name="Liu Z."/>
            <person name="Lyons E."/>
            <person name="Wicker T."/>
            <person name="Salzberg S.L."/>
            <person name="Devos K.M."/>
            <person name="Dvorak J."/>
        </authorList>
    </citation>
    <scope>NUCLEOTIDE SEQUENCE [LARGE SCALE GENOMIC DNA]</scope>
    <source>
        <strain evidence="1">cv. AL8/78</strain>
    </source>
</reference>
<reference evidence="1" key="4">
    <citation type="submission" date="2019-03" db="UniProtKB">
        <authorList>
            <consortium name="EnsemblPlants"/>
        </authorList>
    </citation>
    <scope>IDENTIFICATION</scope>
</reference>
<protein>
    <submittedName>
        <fullName evidence="1">Uncharacterized protein</fullName>
    </submittedName>
</protein>
<evidence type="ECO:0000313" key="1">
    <source>
        <dbReference type="EnsemblPlants" id="AET3Gv20327400.1"/>
    </source>
</evidence>
<proteinExistence type="predicted"/>
<sequence>CLTSMRLYIFSLKLRGALRLKPRNSNRATRFSVPHLTAGAVFPGSTAVYHTTPRGLELVPPSA</sequence>
<dbReference type="Gramene" id="AET3Gv20327400.1">
    <property type="protein sequence ID" value="AET3Gv20327400.1"/>
    <property type="gene ID" value="AET3Gv20327400"/>
</dbReference>
<dbReference type="EnsemblPlants" id="AET3Gv20327400.1">
    <property type="protein sequence ID" value="AET3Gv20327400.1"/>
    <property type="gene ID" value="AET3Gv20327400"/>
</dbReference>
<reference evidence="2" key="1">
    <citation type="journal article" date="2014" name="Science">
        <title>Ancient hybridizations among the ancestral genomes of bread wheat.</title>
        <authorList>
            <consortium name="International Wheat Genome Sequencing Consortium,"/>
            <person name="Marcussen T."/>
            <person name="Sandve S.R."/>
            <person name="Heier L."/>
            <person name="Spannagl M."/>
            <person name="Pfeifer M."/>
            <person name="Jakobsen K.S."/>
            <person name="Wulff B.B."/>
            <person name="Steuernagel B."/>
            <person name="Mayer K.F."/>
            <person name="Olsen O.A."/>
        </authorList>
    </citation>
    <scope>NUCLEOTIDE SEQUENCE [LARGE SCALE GENOMIC DNA]</scope>
    <source>
        <strain evidence="2">cv. AL8/78</strain>
    </source>
</reference>
<name>A0A453EFR4_AEGTS</name>
<reference evidence="1" key="5">
    <citation type="journal article" date="2021" name="G3 (Bethesda)">
        <title>Aegilops tauschii genome assembly Aet v5.0 features greater sequence contiguity and improved annotation.</title>
        <authorList>
            <person name="Wang L."/>
            <person name="Zhu T."/>
            <person name="Rodriguez J.C."/>
            <person name="Deal K.R."/>
            <person name="Dubcovsky J."/>
            <person name="McGuire P.E."/>
            <person name="Lux T."/>
            <person name="Spannagl M."/>
            <person name="Mayer K.F.X."/>
            <person name="Baldrich P."/>
            <person name="Meyers B.C."/>
            <person name="Huo N."/>
            <person name="Gu Y.Q."/>
            <person name="Zhou H."/>
            <person name="Devos K.M."/>
            <person name="Bennetzen J.L."/>
            <person name="Unver T."/>
            <person name="Budak H."/>
            <person name="Gulick P.J."/>
            <person name="Galiba G."/>
            <person name="Kalapos B."/>
            <person name="Nelson D.R."/>
            <person name="Li P."/>
            <person name="You F.M."/>
            <person name="Luo M.C."/>
            <person name="Dvorak J."/>
        </authorList>
    </citation>
    <scope>NUCLEOTIDE SEQUENCE [LARGE SCALE GENOMIC DNA]</scope>
    <source>
        <strain evidence="1">cv. AL8/78</strain>
    </source>
</reference>